<keyword evidence="12" id="KW-1185">Reference proteome</keyword>
<sequence length="533" mass="60329">MLLSTRLSQLRDDVGRRALATMNRGIERECLRITPEGRLATTQHPRALGSKLTHPLITTDYAESLLEFITPVSTEIETTLAQLRDVHRATYHAMGNELMWPLSMPCYLNEVSDIHLADYGTSHIGRMKTTYRQGLTHRYGAVMQTIAGVHFNWSVSDALWAILAERNGVKDSVEFRSEGYFGLLRNFKRWAWVIPYLFGASPVLCKSFLKHSSADFDFRELGNGMVFVPYATSLRMSDLGYTNKEQSALKITYNSLQSYVDGLRNAVFTRSENFASIGVREGDHWLQLNDNILQIENEFYSPIRPKRVTESGETPTQALERGGVQYIEVRAIDVNPFSPVGITAEQMRFLDLFLLYCLLSDSPELPVEAQQQTEKNVNTVVLRGREPGLQLRDESGEHSIVERLTLLFDELKEIASLLDGATENQENVEQQYTRALALFAPAISDPEQTYSARLLREYHAAVAAYQQLGMRLATDYKNELIETPFEYYDADYFAQLAAESIVEQEAIEAASEGTYAAFLDTYFARALDKKNAP</sequence>
<evidence type="ECO:0000256" key="2">
    <source>
        <dbReference type="ARBA" id="ARBA00008772"/>
    </source>
</evidence>
<dbReference type="GO" id="GO:0004357">
    <property type="term" value="F:glutamate-cysteine ligase activity"/>
    <property type="evidence" value="ECO:0007669"/>
    <property type="project" value="UniProtKB-UniRule"/>
</dbReference>
<accession>A0A432WNS5</accession>
<evidence type="ECO:0000256" key="8">
    <source>
        <dbReference type="HAMAP-Rule" id="MF_00578"/>
    </source>
</evidence>
<dbReference type="EMBL" id="PIPM01000003">
    <property type="protein sequence ID" value="RUO35434.1"/>
    <property type="molecule type" value="Genomic_DNA"/>
</dbReference>
<dbReference type="Proteomes" id="UP000288405">
    <property type="component" value="Unassembled WGS sequence"/>
</dbReference>
<evidence type="ECO:0000313" key="12">
    <source>
        <dbReference type="Proteomes" id="UP000288405"/>
    </source>
</evidence>
<comment type="similarity">
    <text evidence="2 8">Belongs to the glutamate--cysteine ligase type 1 family. Type 1 subfamily.</text>
</comment>
<dbReference type="EC" id="6.3.2.2" evidence="8"/>
<evidence type="ECO:0000256" key="7">
    <source>
        <dbReference type="ARBA" id="ARBA00048819"/>
    </source>
</evidence>
<reference evidence="11 12" key="1">
    <citation type="journal article" date="2011" name="Front. Microbiol.">
        <title>Genomic signatures of strain selection and enhancement in Bacillus atrophaeus var. globigii, a historical biowarfare simulant.</title>
        <authorList>
            <person name="Gibbons H.S."/>
            <person name="Broomall S.M."/>
            <person name="McNew L.A."/>
            <person name="Daligault H."/>
            <person name="Chapman C."/>
            <person name="Bruce D."/>
            <person name="Karavis M."/>
            <person name="Krepps M."/>
            <person name="McGregor P.A."/>
            <person name="Hong C."/>
            <person name="Park K.H."/>
            <person name="Akmal A."/>
            <person name="Feldman A."/>
            <person name="Lin J.S."/>
            <person name="Chang W.E."/>
            <person name="Higgs B.W."/>
            <person name="Demirev P."/>
            <person name="Lindquist J."/>
            <person name="Liem A."/>
            <person name="Fochler E."/>
            <person name="Read T.D."/>
            <person name="Tapia R."/>
            <person name="Johnson S."/>
            <person name="Bishop-Lilly K.A."/>
            <person name="Detter C."/>
            <person name="Han C."/>
            <person name="Sozhamannan S."/>
            <person name="Rosenzweig C.N."/>
            <person name="Skowronski E.W."/>
        </authorList>
    </citation>
    <scope>NUCLEOTIDE SEQUENCE [LARGE SCALE GENOMIC DNA]</scope>
    <source>
        <strain evidence="11 12">GYP-17</strain>
    </source>
</reference>
<evidence type="ECO:0000313" key="11">
    <source>
        <dbReference type="EMBL" id="RUO35434.1"/>
    </source>
</evidence>
<keyword evidence="6 8" id="KW-0067">ATP-binding</keyword>
<proteinExistence type="inferred from homology"/>
<dbReference type="InterPro" id="IPR007370">
    <property type="entry name" value="Glu_cys_ligase"/>
</dbReference>
<dbReference type="InterPro" id="IPR006334">
    <property type="entry name" value="Glut_cys_ligase"/>
</dbReference>
<evidence type="ECO:0000256" key="6">
    <source>
        <dbReference type="ARBA" id="ARBA00022840"/>
    </source>
</evidence>
<comment type="caution">
    <text evidence="11">The sequence shown here is derived from an EMBL/GenBank/DDBJ whole genome shotgun (WGS) entry which is preliminary data.</text>
</comment>
<dbReference type="PANTHER" id="PTHR38761">
    <property type="entry name" value="GLUTAMATE--CYSTEINE LIGASE"/>
    <property type="match status" value="1"/>
</dbReference>
<keyword evidence="4 8" id="KW-0317">Glutathione biosynthesis</keyword>
<dbReference type="SUPFAM" id="SSF55931">
    <property type="entry name" value="Glutamine synthetase/guanido kinase"/>
    <property type="match status" value="1"/>
</dbReference>
<evidence type="ECO:0000256" key="1">
    <source>
        <dbReference type="ARBA" id="ARBA00005006"/>
    </source>
</evidence>
<dbReference type="AlphaFoldDB" id="A0A432WNS5"/>
<name>A0A432WNS5_9GAMM</name>
<dbReference type="PANTHER" id="PTHR38761:SF1">
    <property type="entry name" value="GLUTAMATE--CYSTEINE LIGASE"/>
    <property type="match status" value="1"/>
</dbReference>
<keyword evidence="5 8" id="KW-0547">Nucleotide-binding</keyword>
<dbReference type="Pfam" id="PF04262">
    <property type="entry name" value="Glu_cys_ligase"/>
    <property type="match status" value="1"/>
</dbReference>
<dbReference type="NCBIfam" id="TIGR01434">
    <property type="entry name" value="glu_cys_ligase"/>
    <property type="match status" value="1"/>
</dbReference>
<keyword evidence="3 8" id="KW-0436">Ligase</keyword>
<dbReference type="GO" id="GO:0005524">
    <property type="term" value="F:ATP binding"/>
    <property type="evidence" value="ECO:0007669"/>
    <property type="project" value="UniProtKB-KW"/>
</dbReference>
<dbReference type="HAMAP" id="MF_00578">
    <property type="entry name" value="Glu_cys_ligase"/>
    <property type="match status" value="1"/>
</dbReference>
<dbReference type="Gene3D" id="3.30.590.20">
    <property type="match status" value="1"/>
</dbReference>
<evidence type="ECO:0000256" key="5">
    <source>
        <dbReference type="ARBA" id="ARBA00022741"/>
    </source>
</evidence>
<evidence type="ECO:0000256" key="9">
    <source>
        <dbReference type="RuleBase" id="RU004391"/>
    </source>
</evidence>
<dbReference type="OrthoDB" id="9803907at2"/>
<dbReference type="GO" id="GO:0005829">
    <property type="term" value="C:cytosol"/>
    <property type="evidence" value="ECO:0007669"/>
    <property type="project" value="TreeGrafter"/>
</dbReference>
<dbReference type="GO" id="GO:0046872">
    <property type="term" value="F:metal ion binding"/>
    <property type="evidence" value="ECO:0007669"/>
    <property type="project" value="TreeGrafter"/>
</dbReference>
<comment type="catalytic activity">
    <reaction evidence="7 8 9">
        <text>L-cysteine + L-glutamate + ATP = gamma-L-glutamyl-L-cysteine + ADP + phosphate + H(+)</text>
        <dbReference type="Rhea" id="RHEA:13285"/>
        <dbReference type="ChEBI" id="CHEBI:15378"/>
        <dbReference type="ChEBI" id="CHEBI:29985"/>
        <dbReference type="ChEBI" id="CHEBI:30616"/>
        <dbReference type="ChEBI" id="CHEBI:35235"/>
        <dbReference type="ChEBI" id="CHEBI:43474"/>
        <dbReference type="ChEBI" id="CHEBI:58173"/>
        <dbReference type="ChEBI" id="CHEBI:456216"/>
        <dbReference type="EC" id="6.3.2.2"/>
    </reaction>
</comment>
<feature type="domain" description="Glutamate--cysteine ligase" evidence="10">
    <location>
        <begin position="8"/>
        <end position="380"/>
    </location>
</feature>
<comment type="pathway">
    <text evidence="1 8 9">Sulfur metabolism; glutathione biosynthesis; glutathione from L-cysteine and L-glutamate: step 1/2.</text>
</comment>
<dbReference type="UniPathway" id="UPA00142">
    <property type="reaction ID" value="UER00209"/>
</dbReference>
<dbReference type="InterPro" id="IPR014746">
    <property type="entry name" value="Gln_synth/guanido_kin_cat_dom"/>
</dbReference>
<protein>
    <recommendedName>
        <fullName evidence="8">Glutamate--cysteine ligase</fullName>
        <ecNumber evidence="8">6.3.2.2</ecNumber>
    </recommendedName>
    <alternativeName>
        <fullName evidence="8">Gamma-ECS</fullName>
        <shortName evidence="8">GCS</shortName>
    </alternativeName>
    <alternativeName>
        <fullName evidence="8">Gamma-glutamylcysteine synthetase</fullName>
    </alternativeName>
</protein>
<evidence type="ECO:0000256" key="4">
    <source>
        <dbReference type="ARBA" id="ARBA00022684"/>
    </source>
</evidence>
<evidence type="ECO:0000256" key="3">
    <source>
        <dbReference type="ARBA" id="ARBA00022598"/>
    </source>
</evidence>
<dbReference type="GO" id="GO:0006750">
    <property type="term" value="P:glutathione biosynthetic process"/>
    <property type="evidence" value="ECO:0007669"/>
    <property type="project" value="UniProtKB-UniRule"/>
</dbReference>
<organism evidence="11 12">
    <name type="scientific">Aliidiomarina sanyensis</name>
    <dbReference type="NCBI Taxonomy" id="1249555"/>
    <lineage>
        <taxon>Bacteria</taxon>
        <taxon>Pseudomonadati</taxon>
        <taxon>Pseudomonadota</taxon>
        <taxon>Gammaproteobacteria</taxon>
        <taxon>Alteromonadales</taxon>
        <taxon>Idiomarinaceae</taxon>
        <taxon>Aliidiomarina</taxon>
    </lineage>
</organism>
<evidence type="ECO:0000259" key="10">
    <source>
        <dbReference type="Pfam" id="PF04262"/>
    </source>
</evidence>
<gene>
    <name evidence="8" type="primary">gshA</name>
    <name evidence="11" type="ORF">CWE11_04470</name>
</gene>